<keyword evidence="4" id="KW-0964">Secreted</keyword>
<dbReference type="SMART" id="SM00097">
    <property type="entry name" value="WNT1"/>
    <property type="match status" value="1"/>
</dbReference>
<dbReference type="GO" id="GO:0005125">
    <property type="term" value="F:cytokine activity"/>
    <property type="evidence" value="ECO:0007669"/>
    <property type="project" value="TreeGrafter"/>
</dbReference>
<comment type="similarity">
    <text evidence="2 8">Belongs to the Wnt family.</text>
</comment>
<keyword evidence="6 8" id="KW-0879">Wnt signaling pathway</keyword>
<keyword evidence="3 8" id="KW-0217">Developmental protein</keyword>
<dbReference type="GO" id="GO:0005615">
    <property type="term" value="C:extracellular space"/>
    <property type="evidence" value="ECO:0007669"/>
    <property type="project" value="TreeGrafter"/>
</dbReference>
<reference evidence="10" key="1">
    <citation type="journal article" date="2014" name="Nat. Commun.">
        <title>Developmental gene expression provides clues to relationships between sponge and eumetazoan body plans.</title>
        <authorList>
            <person name="Leininger S."/>
            <person name="Adamski M."/>
            <person name="Bergum B."/>
            <person name="Guder C."/>
            <person name="Liu J."/>
            <person name="Laplante M."/>
            <person name="Brate J."/>
            <person name="Hoffmann F."/>
            <person name="Fortunato S."/>
            <person name="Jordal S."/>
            <person name="Rapp H.T."/>
            <person name="Adamska M."/>
        </authorList>
    </citation>
    <scope>NUCLEOTIDE SEQUENCE</scope>
</reference>
<evidence type="ECO:0000256" key="7">
    <source>
        <dbReference type="ARBA" id="ARBA00023157"/>
    </source>
</evidence>
<proteinExistence type="evidence at transcript level"/>
<comment type="function">
    <text evidence="8">Ligand for members of the frizzled family of seven transmembrane receptors.</text>
</comment>
<organism evidence="10">
    <name type="scientific">Sycon ciliatum</name>
    <dbReference type="NCBI Taxonomy" id="27933"/>
    <lineage>
        <taxon>Eukaryota</taxon>
        <taxon>Metazoa</taxon>
        <taxon>Porifera</taxon>
        <taxon>Calcarea</taxon>
        <taxon>Calcaronea</taxon>
        <taxon>Leucosolenida</taxon>
        <taxon>Sycettidae</taxon>
        <taxon>Sycon</taxon>
    </lineage>
</organism>
<evidence type="ECO:0000256" key="1">
    <source>
        <dbReference type="ARBA" id="ARBA00004498"/>
    </source>
</evidence>
<dbReference type="InterPro" id="IPR043158">
    <property type="entry name" value="Wnt_C"/>
</dbReference>
<dbReference type="EMBL" id="HG973361">
    <property type="protein sequence ID" value="CDO67900.1"/>
    <property type="molecule type" value="mRNA"/>
</dbReference>
<evidence type="ECO:0000256" key="8">
    <source>
        <dbReference type="RuleBase" id="RU003500"/>
    </source>
</evidence>
<comment type="subcellular location">
    <subcellularLocation>
        <location evidence="1 8">Secreted</location>
        <location evidence="1 8">Extracellular space</location>
        <location evidence="1 8">Extracellular matrix</location>
    </subcellularLocation>
</comment>
<dbReference type="InterPro" id="IPR005817">
    <property type="entry name" value="Wnt"/>
</dbReference>
<evidence type="ECO:0000256" key="5">
    <source>
        <dbReference type="ARBA" id="ARBA00022530"/>
    </source>
</evidence>
<sequence length="378" mass="42156">MRQQANRSSCREGGCVLTVTLPLLILASVCSRSAVASIFWKQIYEGSSQAWQNGRCDPELEVSQQSQHCILSHPLLKPVLRESLRIGIDLCKLRFRGKRFNCSINPSTPFLFGKGISKGSHRESAFIHALISASVTHGVARACSAGRLGRLCTCAVGGLSVSRDDPSGTQGRSSAAFDWAWSRCGDDTDYGVRIAKALASKPRESSSRRKRLHHHNYVAGYQVPVEMEQVICSCYGHSGSCTQKFCHVKQQRARTVSLRLMKQYSRATLVQVRRRSSGGWRLKEVDGGKPSKNSLVYSTPSPDYCQPDVALGYPGTKDRECTNDSSDDEESCSKLCCGRGFSARTYVKMVNCHCTRRRFPWPVRCQSCREEELRYFCK</sequence>
<dbReference type="PANTHER" id="PTHR12027">
    <property type="entry name" value="WNT RELATED"/>
    <property type="match status" value="1"/>
</dbReference>
<dbReference type="GO" id="GO:0045165">
    <property type="term" value="P:cell fate commitment"/>
    <property type="evidence" value="ECO:0007669"/>
    <property type="project" value="TreeGrafter"/>
</dbReference>
<evidence type="ECO:0000313" key="10">
    <source>
        <dbReference type="EMBL" id="CDO67900.1"/>
    </source>
</evidence>
<dbReference type="Gene3D" id="3.30.2460.20">
    <property type="match status" value="1"/>
</dbReference>
<dbReference type="PRINTS" id="PR01349">
    <property type="entry name" value="WNTPROTEIN"/>
</dbReference>
<dbReference type="AlphaFoldDB" id="A0A077SN21"/>
<accession>A0A077SN21</accession>
<protein>
    <recommendedName>
        <fullName evidence="8">Protein Wnt</fullName>
    </recommendedName>
</protein>
<evidence type="ECO:0000256" key="6">
    <source>
        <dbReference type="ARBA" id="ARBA00022687"/>
    </source>
</evidence>
<keyword evidence="9" id="KW-0732">Signal</keyword>
<gene>
    <name evidence="10" type="primary">WntM</name>
</gene>
<feature type="chain" id="PRO_5001724042" description="Protein Wnt" evidence="9">
    <location>
        <begin position="37"/>
        <end position="378"/>
    </location>
</feature>
<dbReference type="GO" id="GO:0060070">
    <property type="term" value="P:canonical Wnt signaling pathway"/>
    <property type="evidence" value="ECO:0007669"/>
    <property type="project" value="TreeGrafter"/>
</dbReference>
<evidence type="ECO:0000256" key="9">
    <source>
        <dbReference type="SAM" id="SignalP"/>
    </source>
</evidence>
<keyword evidence="5" id="KW-0272">Extracellular matrix</keyword>
<evidence type="ECO:0000256" key="3">
    <source>
        <dbReference type="ARBA" id="ARBA00022473"/>
    </source>
</evidence>
<keyword evidence="7" id="KW-1015">Disulfide bond</keyword>
<feature type="signal peptide" evidence="9">
    <location>
        <begin position="1"/>
        <end position="36"/>
    </location>
</feature>
<evidence type="ECO:0000256" key="2">
    <source>
        <dbReference type="ARBA" id="ARBA00005683"/>
    </source>
</evidence>
<name>A0A077SN21_9METZ</name>
<dbReference type="Pfam" id="PF00110">
    <property type="entry name" value="wnt"/>
    <property type="match status" value="1"/>
</dbReference>
<evidence type="ECO:0000256" key="4">
    <source>
        <dbReference type="ARBA" id="ARBA00022525"/>
    </source>
</evidence>
<dbReference type="GO" id="GO:0005109">
    <property type="term" value="F:frizzled binding"/>
    <property type="evidence" value="ECO:0007669"/>
    <property type="project" value="TreeGrafter"/>
</dbReference>